<dbReference type="PANTHER" id="PTHR46401">
    <property type="entry name" value="GLYCOSYLTRANSFERASE WBBK-RELATED"/>
    <property type="match status" value="1"/>
</dbReference>
<dbReference type="CDD" id="cd03801">
    <property type="entry name" value="GT4_PimA-like"/>
    <property type="match status" value="1"/>
</dbReference>
<dbReference type="Pfam" id="PF00534">
    <property type="entry name" value="Glycos_transf_1"/>
    <property type="match status" value="1"/>
</dbReference>
<dbReference type="PANTHER" id="PTHR46401:SF2">
    <property type="entry name" value="GLYCOSYLTRANSFERASE WBBK-RELATED"/>
    <property type="match status" value="1"/>
</dbReference>
<proteinExistence type="predicted"/>
<gene>
    <name evidence="4" type="ORF">HNR39_001123</name>
</gene>
<evidence type="ECO:0000259" key="2">
    <source>
        <dbReference type="Pfam" id="PF00534"/>
    </source>
</evidence>
<organism evidence="4 5">
    <name type="scientific">Glaciimonas immobilis</name>
    <dbReference type="NCBI Taxonomy" id="728004"/>
    <lineage>
        <taxon>Bacteria</taxon>
        <taxon>Pseudomonadati</taxon>
        <taxon>Pseudomonadota</taxon>
        <taxon>Betaproteobacteria</taxon>
        <taxon>Burkholderiales</taxon>
        <taxon>Oxalobacteraceae</taxon>
        <taxon>Glaciimonas</taxon>
    </lineage>
</organism>
<dbReference type="InterPro" id="IPR001296">
    <property type="entry name" value="Glyco_trans_1"/>
</dbReference>
<dbReference type="RefSeq" id="WP_168055187.1">
    <property type="nucleotide sequence ID" value="NZ_JAAOZT010000006.1"/>
</dbReference>
<evidence type="ECO:0000313" key="5">
    <source>
        <dbReference type="Proteomes" id="UP000571084"/>
    </source>
</evidence>
<sequence>MSISVVHIVRQYSPSVGGMEDVVQNISRQQRDHHDQRPKIITLNRLFKNSTELLPREAVVNGVGVVRLPFHGTSRYPLCPQVLQHVADADVVHVHGIDFFFDYMAFTKLLHRRPLVASTHGGFFHTSFASTLKKIYFNSITRASSMIYDKIVATSENDGEIFKKIVKPSALTVIENGVNVEKYSNQASATLSQTLIYFGRWSVNKGLLETLALFKELVARQAGWKLIIAGREYDHTAAEFHRWVAQHNLAGSVQIVPNPSDLKLAELIGQSSYFICTSRHEGFGIAPVEAMSAGLIPLLSDIPPFRHLVSQSKIGLLVNTKNIRDSVEALVKMHAAGRSDYALRRNQAQQFAERYNWRQIADKYADIYTRLAGRKFHYSR</sequence>
<keyword evidence="4" id="KW-0328">Glycosyltransferase</keyword>
<protein>
    <submittedName>
        <fullName evidence="4">Alpha-1,3-mannosyltransferase</fullName>
        <ecNumber evidence="4">2.4.1.252</ecNumber>
    </submittedName>
</protein>
<dbReference type="InterPro" id="IPR028098">
    <property type="entry name" value="Glyco_trans_4-like_N"/>
</dbReference>
<dbReference type="Gene3D" id="3.40.50.2000">
    <property type="entry name" value="Glycogen Phosphorylase B"/>
    <property type="match status" value="2"/>
</dbReference>
<feature type="domain" description="Glycosyl transferase family 1" evidence="2">
    <location>
        <begin position="192"/>
        <end position="335"/>
    </location>
</feature>
<dbReference type="EMBL" id="JACHHQ010000002">
    <property type="protein sequence ID" value="MBB5199296.1"/>
    <property type="molecule type" value="Genomic_DNA"/>
</dbReference>
<comment type="caution">
    <text evidence="4">The sequence shown here is derived from an EMBL/GenBank/DDBJ whole genome shotgun (WGS) entry which is preliminary data.</text>
</comment>
<keyword evidence="5" id="KW-1185">Reference proteome</keyword>
<dbReference type="SUPFAM" id="SSF53756">
    <property type="entry name" value="UDP-Glycosyltransferase/glycogen phosphorylase"/>
    <property type="match status" value="1"/>
</dbReference>
<keyword evidence="1 4" id="KW-0808">Transferase</keyword>
<evidence type="ECO:0000259" key="3">
    <source>
        <dbReference type="Pfam" id="PF13439"/>
    </source>
</evidence>
<reference evidence="4 5" key="1">
    <citation type="submission" date="2020-08" db="EMBL/GenBank/DDBJ databases">
        <title>Genomic Encyclopedia of Type Strains, Phase IV (KMG-IV): sequencing the most valuable type-strain genomes for metagenomic binning, comparative biology and taxonomic classification.</title>
        <authorList>
            <person name="Goeker M."/>
        </authorList>
    </citation>
    <scope>NUCLEOTIDE SEQUENCE [LARGE SCALE GENOMIC DNA]</scope>
    <source>
        <strain evidence="4 5">DSM 23240</strain>
    </source>
</reference>
<dbReference type="GO" id="GO:0009103">
    <property type="term" value="P:lipopolysaccharide biosynthetic process"/>
    <property type="evidence" value="ECO:0007669"/>
    <property type="project" value="TreeGrafter"/>
</dbReference>
<name>A0A840RQM5_9BURK</name>
<feature type="domain" description="Glycosyltransferase subfamily 4-like N-terminal" evidence="3">
    <location>
        <begin position="16"/>
        <end position="181"/>
    </location>
</feature>
<accession>A0A840RQM5</accession>
<dbReference type="Pfam" id="PF13439">
    <property type="entry name" value="Glyco_transf_4"/>
    <property type="match status" value="1"/>
</dbReference>
<dbReference type="GO" id="GO:0016757">
    <property type="term" value="F:glycosyltransferase activity"/>
    <property type="evidence" value="ECO:0007669"/>
    <property type="project" value="UniProtKB-KW"/>
</dbReference>
<dbReference type="EC" id="2.4.1.252" evidence="4"/>
<dbReference type="AlphaFoldDB" id="A0A840RQM5"/>
<evidence type="ECO:0000256" key="1">
    <source>
        <dbReference type="ARBA" id="ARBA00022679"/>
    </source>
</evidence>
<evidence type="ECO:0000313" key="4">
    <source>
        <dbReference type="EMBL" id="MBB5199296.1"/>
    </source>
</evidence>
<dbReference type="Proteomes" id="UP000571084">
    <property type="component" value="Unassembled WGS sequence"/>
</dbReference>